<keyword evidence="3" id="KW-1185">Reference proteome</keyword>
<evidence type="ECO:0000313" key="2">
    <source>
        <dbReference type="EMBL" id="CDW80971.1"/>
    </source>
</evidence>
<dbReference type="EMBL" id="CCKQ01009480">
    <property type="protein sequence ID" value="CDW80971.1"/>
    <property type="molecule type" value="Genomic_DNA"/>
</dbReference>
<reference evidence="2 3" key="1">
    <citation type="submission" date="2014-06" db="EMBL/GenBank/DDBJ databases">
        <authorList>
            <person name="Swart Estienne"/>
        </authorList>
    </citation>
    <scope>NUCLEOTIDE SEQUENCE [LARGE SCALE GENOMIC DNA]</scope>
    <source>
        <strain evidence="2 3">130c</strain>
    </source>
</reference>
<feature type="coiled-coil region" evidence="1">
    <location>
        <begin position="5"/>
        <end position="43"/>
    </location>
</feature>
<evidence type="ECO:0000313" key="3">
    <source>
        <dbReference type="Proteomes" id="UP000039865"/>
    </source>
</evidence>
<dbReference type="InParanoid" id="A0A078AGL8"/>
<accession>A0A078AGL8</accession>
<dbReference type="OrthoDB" id="320742at2759"/>
<protein>
    <submittedName>
        <fullName evidence="2">Uncharacterized protein</fullName>
    </submittedName>
</protein>
<evidence type="ECO:0000256" key="1">
    <source>
        <dbReference type="SAM" id="Coils"/>
    </source>
</evidence>
<name>A0A078AGL8_STYLE</name>
<sequence>MSENIQELQSIIETQTEQINQLLAREQELLSLEQEQISNLEVKTQKIIGLGYTEDRIKYWTDHQETIKALQKELVDVTFGYSARGAIAPDVKASIIGEFNDWKPEPMTRISNNIFIYKTKVLGGYLHKFRTVLSSQPDQLIDYTQSLSPAQFAGEMSSNLKESFDSKLFCLNVLDRELLLSMLYMSPITKEKLQSEFQINKAQFDELETGVSELDHNLVNQLQTLDEPTIRNLLQQSLGLNKILSTQLQFLKQCGESAGALQEKLLVNQTAELISSTTQKMDQISDVIKQIVAGRFIRNKDNNNNNYFMIQGYNEANNKIHIIRTFDPNGILITDKYSQSCQQLDEATFTSQYQMLTPEEQKVFVNDMLSNSSHVLNLKYQRAEVDGQKKYELVEIHPSGINLNDYQVMHNSQGLPSYVLHSSAGEIKCRITESGKEFSYDKNQYITIYTSEHSPTSLNIFHIHLIDESEDQQILQACYIRDDQSISDFQTFEQDQNGQVPRYKVIIQAQKVQAILYNGQNGVENLNFCEDRFDQNSQNQINSYDIHALSQQQVICKIAKIPLGLIAIQDQPNQLINEDPLFRLSSFCRERFHFDQWPGYIDINVKSLNENKSLLLNDIKLAVPVCALKLVGFDAQENLKKLMQKNQQ</sequence>
<dbReference type="Proteomes" id="UP000039865">
    <property type="component" value="Unassembled WGS sequence"/>
</dbReference>
<dbReference type="AlphaFoldDB" id="A0A078AGL8"/>
<gene>
    <name evidence="2" type="primary">Contig10413.g11103</name>
    <name evidence="2" type="ORF">STYLEM_9977</name>
</gene>
<keyword evidence="1" id="KW-0175">Coiled coil</keyword>
<proteinExistence type="predicted"/>
<organism evidence="2 3">
    <name type="scientific">Stylonychia lemnae</name>
    <name type="common">Ciliate</name>
    <dbReference type="NCBI Taxonomy" id="5949"/>
    <lineage>
        <taxon>Eukaryota</taxon>
        <taxon>Sar</taxon>
        <taxon>Alveolata</taxon>
        <taxon>Ciliophora</taxon>
        <taxon>Intramacronucleata</taxon>
        <taxon>Spirotrichea</taxon>
        <taxon>Stichotrichia</taxon>
        <taxon>Sporadotrichida</taxon>
        <taxon>Oxytrichidae</taxon>
        <taxon>Stylonychinae</taxon>
        <taxon>Stylonychia</taxon>
    </lineage>
</organism>